<keyword evidence="1" id="KW-0378">Hydrolase</keyword>
<evidence type="ECO:0000313" key="4">
    <source>
        <dbReference type="Proteomes" id="UP000035955"/>
    </source>
</evidence>
<protein>
    <submittedName>
        <fullName evidence="3">Hydratase</fullName>
    </submittedName>
</protein>
<evidence type="ECO:0000256" key="1">
    <source>
        <dbReference type="ARBA" id="ARBA00022801"/>
    </source>
</evidence>
<dbReference type="PATRIC" id="fig|298794.3.peg.5930"/>
<dbReference type="AlphaFoldDB" id="A0A0J6VMG4"/>
<dbReference type="Gene3D" id="3.60.110.10">
    <property type="entry name" value="Carbon-nitrogen hydrolase"/>
    <property type="match status" value="1"/>
</dbReference>
<dbReference type="SUPFAM" id="SSF56317">
    <property type="entry name" value="Carbon-nitrogen hydrolase"/>
    <property type="match status" value="1"/>
</dbReference>
<accession>A0A0J6VMG4</accession>
<proteinExistence type="predicted"/>
<dbReference type="OrthoDB" id="9811121at2"/>
<dbReference type="PANTHER" id="PTHR43674">
    <property type="entry name" value="NITRILASE C965.09-RELATED"/>
    <property type="match status" value="1"/>
</dbReference>
<dbReference type="InterPro" id="IPR003010">
    <property type="entry name" value="C-N_Hydrolase"/>
</dbReference>
<dbReference type="PROSITE" id="PS50263">
    <property type="entry name" value="CN_HYDROLASE"/>
    <property type="match status" value="1"/>
</dbReference>
<dbReference type="RefSeq" id="WP_048443611.1">
    <property type="nucleotide sequence ID" value="NZ_LABY01000047.1"/>
</dbReference>
<dbReference type="InterPro" id="IPR050345">
    <property type="entry name" value="Aliph_Amidase/BUP"/>
</dbReference>
<dbReference type="InterPro" id="IPR036526">
    <property type="entry name" value="C-N_Hydrolase_sf"/>
</dbReference>
<dbReference type="Proteomes" id="UP000035955">
    <property type="component" value="Unassembled WGS sequence"/>
</dbReference>
<keyword evidence="4" id="KW-1185">Reference proteome</keyword>
<dbReference type="Pfam" id="PF00795">
    <property type="entry name" value="CN_hydrolase"/>
    <property type="match status" value="1"/>
</dbReference>
<dbReference type="GO" id="GO:0016811">
    <property type="term" value="F:hydrolase activity, acting on carbon-nitrogen (but not peptide) bonds, in linear amides"/>
    <property type="evidence" value="ECO:0007669"/>
    <property type="project" value="TreeGrafter"/>
</dbReference>
<feature type="domain" description="CN hydrolase" evidence="2">
    <location>
        <begin position="12"/>
        <end position="257"/>
    </location>
</feature>
<reference evidence="3 4" key="1">
    <citation type="submission" date="2015-03" db="EMBL/GenBank/DDBJ databases">
        <title>Genome sequencing of Methylobacterium variabile DSM 16961.</title>
        <authorList>
            <person name="Chaudhry V."/>
            <person name="Patil P.B."/>
        </authorList>
    </citation>
    <scope>NUCLEOTIDE SEQUENCE [LARGE SCALE GENOMIC DNA]</scope>
    <source>
        <strain evidence="3 4">DSM 16961</strain>
    </source>
</reference>
<name>A0A0J6VMG4_9HYPH</name>
<sequence>MIQANDPARPALKVSCIQFDPEFGAVAKNLARASELVRAAAREGSRLVVLPELASTGYVFETPEEASALAEAVPDGPTTRAWGALAAELGIHIVAGIAERAGDALYNSALITGPDGYIGTYRKAHLWHRENLFFRKGDLGFPVFETALGKVGIAICYDGWFPETFRKLALGGAEIVCIPTNWVPMPNQPAGEAAMANTLHRAAAHSNGIFIACADRVGVERGQPFEGQSLIIGPKGWTLAGPASREAPETVSAVIDLAEARTKDLNEFNSVLGDRRTDLYA</sequence>
<dbReference type="CDD" id="cd07580">
    <property type="entry name" value="nitrilase_2"/>
    <property type="match status" value="1"/>
</dbReference>
<evidence type="ECO:0000313" key="3">
    <source>
        <dbReference type="EMBL" id="KMO40366.1"/>
    </source>
</evidence>
<dbReference type="PANTHER" id="PTHR43674:SF2">
    <property type="entry name" value="BETA-UREIDOPROPIONASE"/>
    <property type="match status" value="1"/>
</dbReference>
<dbReference type="EMBL" id="LABY01000047">
    <property type="protein sequence ID" value="KMO40366.1"/>
    <property type="molecule type" value="Genomic_DNA"/>
</dbReference>
<gene>
    <name evidence="3" type="ORF">VQ02_07815</name>
</gene>
<evidence type="ECO:0000259" key="2">
    <source>
        <dbReference type="PROSITE" id="PS50263"/>
    </source>
</evidence>
<comment type="caution">
    <text evidence="3">The sequence shown here is derived from an EMBL/GenBank/DDBJ whole genome shotgun (WGS) entry which is preliminary data.</text>
</comment>
<organism evidence="3 4">
    <name type="scientific">Methylobacterium variabile</name>
    <dbReference type="NCBI Taxonomy" id="298794"/>
    <lineage>
        <taxon>Bacteria</taxon>
        <taxon>Pseudomonadati</taxon>
        <taxon>Pseudomonadota</taxon>
        <taxon>Alphaproteobacteria</taxon>
        <taxon>Hyphomicrobiales</taxon>
        <taxon>Methylobacteriaceae</taxon>
        <taxon>Methylobacterium</taxon>
    </lineage>
</organism>